<feature type="domain" description="C2" evidence="2">
    <location>
        <begin position="8"/>
        <end position="130"/>
    </location>
</feature>
<feature type="compositionally biased region" description="Polar residues" evidence="1">
    <location>
        <begin position="529"/>
        <end position="538"/>
    </location>
</feature>
<dbReference type="InterPro" id="IPR000008">
    <property type="entry name" value="C2_dom"/>
</dbReference>
<dbReference type="AlphaFoldDB" id="A0A9P4MFR6"/>
<dbReference type="SMART" id="SM00239">
    <property type="entry name" value="C2"/>
    <property type="match status" value="1"/>
</dbReference>
<feature type="compositionally biased region" description="Polar residues" evidence="1">
    <location>
        <begin position="654"/>
        <end position="664"/>
    </location>
</feature>
<dbReference type="CDD" id="cd08681">
    <property type="entry name" value="C2_fungal_Inn1p-like"/>
    <property type="match status" value="1"/>
</dbReference>
<feature type="compositionally biased region" description="Polar residues" evidence="1">
    <location>
        <begin position="324"/>
        <end position="335"/>
    </location>
</feature>
<name>A0A9P4MFR6_9PEZI</name>
<feature type="compositionally biased region" description="Basic and acidic residues" evidence="1">
    <location>
        <begin position="336"/>
        <end position="346"/>
    </location>
</feature>
<feature type="compositionally biased region" description="Polar residues" evidence="1">
    <location>
        <begin position="567"/>
        <end position="580"/>
    </location>
</feature>
<feature type="compositionally biased region" description="Low complexity" evidence="1">
    <location>
        <begin position="750"/>
        <end position="763"/>
    </location>
</feature>
<dbReference type="PROSITE" id="PS50004">
    <property type="entry name" value="C2"/>
    <property type="match status" value="1"/>
</dbReference>
<evidence type="ECO:0000256" key="1">
    <source>
        <dbReference type="SAM" id="MobiDB-lite"/>
    </source>
</evidence>
<evidence type="ECO:0000259" key="2">
    <source>
        <dbReference type="PROSITE" id="PS50004"/>
    </source>
</evidence>
<organism evidence="3 4">
    <name type="scientific">Myriangium duriaei CBS 260.36</name>
    <dbReference type="NCBI Taxonomy" id="1168546"/>
    <lineage>
        <taxon>Eukaryota</taxon>
        <taxon>Fungi</taxon>
        <taxon>Dikarya</taxon>
        <taxon>Ascomycota</taxon>
        <taxon>Pezizomycotina</taxon>
        <taxon>Dothideomycetes</taxon>
        <taxon>Dothideomycetidae</taxon>
        <taxon>Myriangiales</taxon>
        <taxon>Myriangiaceae</taxon>
        <taxon>Myriangium</taxon>
    </lineage>
</organism>
<feature type="compositionally biased region" description="Basic and acidic residues" evidence="1">
    <location>
        <begin position="632"/>
        <end position="641"/>
    </location>
</feature>
<accession>A0A9P4MFR6</accession>
<feature type="compositionally biased region" description="Low complexity" evidence="1">
    <location>
        <begin position="694"/>
        <end position="711"/>
    </location>
</feature>
<keyword evidence="4" id="KW-1185">Reference proteome</keyword>
<feature type="compositionally biased region" description="Basic residues" evidence="1">
    <location>
        <begin position="164"/>
        <end position="174"/>
    </location>
</feature>
<dbReference type="EMBL" id="ML996088">
    <property type="protein sequence ID" value="KAF2151423.1"/>
    <property type="molecule type" value="Genomic_DNA"/>
</dbReference>
<proteinExistence type="predicted"/>
<dbReference type="InterPro" id="IPR035892">
    <property type="entry name" value="C2_domain_sf"/>
</dbReference>
<dbReference type="InterPro" id="IPR052981">
    <property type="entry name" value="Ingression_C2_domain"/>
</dbReference>
<protein>
    <recommendedName>
        <fullName evidence="2">C2 domain-containing protein</fullName>
    </recommendedName>
</protein>
<dbReference type="PANTHER" id="PTHR47052:SF3">
    <property type="entry name" value="INGRESSION PROTEIN 1"/>
    <property type="match status" value="1"/>
</dbReference>
<evidence type="ECO:0000313" key="3">
    <source>
        <dbReference type="EMBL" id="KAF2151423.1"/>
    </source>
</evidence>
<feature type="compositionally biased region" description="Polar residues" evidence="1">
    <location>
        <begin position="368"/>
        <end position="395"/>
    </location>
</feature>
<feature type="compositionally biased region" description="Polar residues" evidence="1">
    <location>
        <begin position="426"/>
        <end position="439"/>
    </location>
</feature>
<dbReference type="SUPFAM" id="SSF49562">
    <property type="entry name" value="C2 domain (Calcium/lipid-binding domain, CaLB)"/>
    <property type="match status" value="1"/>
</dbReference>
<sequence>MATRLGLTNGQHTAGIYSDMTVDGPEIGTLVVVVDRAKNLPNRRTLGKQDPYCAARLGKEAKKTETDLRGGQTPRWDQELRFTVHDSPDYHNIKVSVFNDDKKTDLIGEAWVQLWDIVITPGGGRADNWHHLSYRGKYAGEVRLEMSYYDSRVPEKPATPSGSTKRKSPVKRRPLPAGPSPTVIPQFGPRTMGCSRGTTVYLDDEGHPTAPPPEPTEQYTEHDQSAYNTMQPDFLPQIPPRQRHRTSDAYTRDYTPPSAPSVSEHSHAHGPLGHSHSTPNFHAHPDNRDQVYTYEGYDYKPEHGEYDSNGRYELDGGEWDSGSAAATQYDHQQPSWEHDSQFDHAELPPLPPSHSGTPQHERHRSYDHQSVVSSTSPLQSLERTYAASSAGSSRPVSEYYTPARNQNNPSRLRHEVANGKPHGHSPSGTTSPFSRSVGSSPAAPPQHSYLPHPGINRQSVSDPYMTTPPRAHPLSQVVPRPTSPQPYQGNQGYEEPSNYHFPEDLTVARPQPVSQSPRARHSIAAIRQPVSSHASSPGESRLGFAPSERVTPTRKEVGSRPTPPGSERSSVPFSPDSFDTYNPAARASHLDAQPSPHSPYHIPAEPTRAASSKDTNKTERDPSKPIVGFDGRVIDPSDHLPVDSWAPEPEVKTPTKSYAGSSHSFGPRAGAASGPRKSNIVVNVRTRDRMGLDASSPTLASSPAATSPTSPGRNRLMKKSSPVRNSPAPPSPSVLREIDVPNPYASSARGSPFGKSSSMSSFHGHGGYMADNASEYGGSQPLALPPPKPPKIPLGSAEDGDRHDAYGYGPSALSREISKIDIGGSRRPPRGAAVGMRYS</sequence>
<comment type="caution">
    <text evidence="3">The sequence shown here is derived from an EMBL/GenBank/DDBJ whole genome shotgun (WGS) entry which is preliminary data.</text>
</comment>
<feature type="compositionally biased region" description="Basic and acidic residues" evidence="1">
    <location>
        <begin position="614"/>
        <end position="623"/>
    </location>
</feature>
<dbReference type="PANTHER" id="PTHR47052">
    <property type="entry name" value="CONSERVED SERINE PROLINE-RICH PROTEIN (AFU_ORTHOLOGUE AFUA_2G01790)"/>
    <property type="match status" value="1"/>
</dbReference>
<reference evidence="3" key="1">
    <citation type="journal article" date="2020" name="Stud. Mycol.">
        <title>101 Dothideomycetes genomes: a test case for predicting lifestyles and emergence of pathogens.</title>
        <authorList>
            <person name="Haridas S."/>
            <person name="Albert R."/>
            <person name="Binder M."/>
            <person name="Bloem J."/>
            <person name="Labutti K."/>
            <person name="Salamov A."/>
            <person name="Andreopoulos B."/>
            <person name="Baker S."/>
            <person name="Barry K."/>
            <person name="Bills G."/>
            <person name="Bluhm B."/>
            <person name="Cannon C."/>
            <person name="Castanera R."/>
            <person name="Culley D."/>
            <person name="Daum C."/>
            <person name="Ezra D."/>
            <person name="Gonzalez J."/>
            <person name="Henrissat B."/>
            <person name="Kuo A."/>
            <person name="Liang C."/>
            <person name="Lipzen A."/>
            <person name="Lutzoni F."/>
            <person name="Magnuson J."/>
            <person name="Mondo S."/>
            <person name="Nolan M."/>
            <person name="Ohm R."/>
            <person name="Pangilinan J."/>
            <person name="Park H.-J."/>
            <person name="Ramirez L."/>
            <person name="Alfaro M."/>
            <person name="Sun H."/>
            <person name="Tritt A."/>
            <person name="Yoshinaga Y."/>
            <person name="Zwiers L.-H."/>
            <person name="Turgeon B."/>
            <person name="Goodwin S."/>
            <person name="Spatafora J."/>
            <person name="Crous P."/>
            <person name="Grigoriev I."/>
        </authorList>
    </citation>
    <scope>NUCLEOTIDE SEQUENCE</scope>
    <source>
        <strain evidence="3">CBS 260.36</strain>
    </source>
</reference>
<dbReference type="Pfam" id="PF00168">
    <property type="entry name" value="C2"/>
    <property type="match status" value="1"/>
</dbReference>
<gene>
    <name evidence="3" type="ORF">K461DRAFT_228683</name>
</gene>
<feature type="compositionally biased region" description="Basic and acidic residues" evidence="1">
    <location>
        <begin position="297"/>
        <end position="314"/>
    </location>
</feature>
<feature type="compositionally biased region" description="Pro residues" evidence="1">
    <location>
        <begin position="783"/>
        <end position="792"/>
    </location>
</feature>
<evidence type="ECO:0000313" key="4">
    <source>
        <dbReference type="Proteomes" id="UP000799439"/>
    </source>
</evidence>
<dbReference type="OrthoDB" id="270970at2759"/>
<dbReference type="Gene3D" id="2.60.40.150">
    <property type="entry name" value="C2 domain"/>
    <property type="match status" value="1"/>
</dbReference>
<feature type="region of interest" description="Disordered" evidence="1">
    <location>
        <begin position="152"/>
        <end position="839"/>
    </location>
</feature>
<dbReference type="Proteomes" id="UP000799439">
    <property type="component" value="Unassembled WGS sequence"/>
</dbReference>
<dbReference type="InterPro" id="IPR037791">
    <property type="entry name" value="C2_fungal_Inn1"/>
</dbReference>